<dbReference type="AlphaFoldDB" id="A0A5N4WT55"/>
<dbReference type="EMBL" id="VXLD01000001">
    <property type="protein sequence ID" value="KAB1859936.1"/>
    <property type="molecule type" value="Genomic_DNA"/>
</dbReference>
<evidence type="ECO:0000313" key="4">
    <source>
        <dbReference type="Proteomes" id="UP000325788"/>
    </source>
</evidence>
<gene>
    <name evidence="3" type="ORF">F4W09_02095</name>
</gene>
<name>A0A5N4WT55_9GAMM</name>
<proteinExistence type="predicted"/>
<accession>A0A5N4WT55</accession>
<organism evidence="3 4">
    <name type="scientific">Acinetobacter tandoii</name>
    <dbReference type="NCBI Taxonomy" id="202954"/>
    <lineage>
        <taxon>Bacteria</taxon>
        <taxon>Pseudomonadati</taxon>
        <taxon>Pseudomonadota</taxon>
        <taxon>Gammaproteobacteria</taxon>
        <taxon>Moraxellales</taxon>
        <taxon>Moraxellaceae</taxon>
        <taxon>Acinetobacter</taxon>
    </lineage>
</organism>
<evidence type="ECO:0000259" key="2">
    <source>
        <dbReference type="Pfam" id="PF11860"/>
    </source>
</evidence>
<reference evidence="3 4" key="1">
    <citation type="submission" date="2019-09" db="EMBL/GenBank/DDBJ databases">
        <title>Draft genome sequence of Acinetobacter tandoii W4-4-4 isolated from environmental water sample.</title>
        <authorList>
            <person name="Wee S.K."/>
            <person name="Yan B."/>
            <person name="Mustaffa S.B."/>
            <person name="Yap E.P.H."/>
        </authorList>
    </citation>
    <scope>NUCLEOTIDE SEQUENCE [LARGE SCALE GENOMIC DNA]</scope>
    <source>
        <strain evidence="3 4">W4-4-4</strain>
    </source>
</reference>
<dbReference type="Pfam" id="PF11860">
    <property type="entry name" value="Muramidase"/>
    <property type="match status" value="1"/>
</dbReference>
<protein>
    <submittedName>
        <fullName evidence="3">DUF3380 domain-containing protein</fullName>
    </submittedName>
</protein>
<dbReference type="InterPro" id="IPR036365">
    <property type="entry name" value="PGBD-like_sf"/>
</dbReference>
<dbReference type="InterPro" id="IPR036366">
    <property type="entry name" value="PGBDSf"/>
</dbReference>
<dbReference type="InterPro" id="IPR002477">
    <property type="entry name" value="Peptidoglycan-bd-like"/>
</dbReference>
<dbReference type="Gene3D" id="1.10.101.10">
    <property type="entry name" value="PGBD-like superfamily/PGBD"/>
    <property type="match status" value="1"/>
</dbReference>
<dbReference type="SUPFAM" id="SSF47090">
    <property type="entry name" value="PGBD-like"/>
    <property type="match status" value="1"/>
</dbReference>
<dbReference type="RefSeq" id="WP_151503852.1">
    <property type="nucleotide sequence ID" value="NZ_VXLD01000001.1"/>
</dbReference>
<feature type="domain" description="N-acetylmuramidase" evidence="2">
    <location>
        <begin position="97"/>
        <end position="274"/>
    </location>
</feature>
<dbReference type="InterPro" id="IPR024408">
    <property type="entry name" value="Muramidase"/>
</dbReference>
<comment type="caution">
    <text evidence="3">The sequence shown here is derived from an EMBL/GenBank/DDBJ whole genome shotgun (WGS) entry which is preliminary data.</text>
</comment>
<evidence type="ECO:0000259" key="1">
    <source>
        <dbReference type="Pfam" id="PF01471"/>
    </source>
</evidence>
<evidence type="ECO:0000313" key="3">
    <source>
        <dbReference type="EMBL" id="KAB1859936.1"/>
    </source>
</evidence>
<dbReference type="Pfam" id="PF01471">
    <property type="entry name" value="PG_binding_1"/>
    <property type="match status" value="1"/>
</dbReference>
<feature type="domain" description="Peptidoglycan binding-like" evidence="1">
    <location>
        <begin position="10"/>
        <end position="70"/>
    </location>
</feature>
<sequence length="284" mass="32078">MKLLKFGSKGSAVSELQQLLIKQGVKGKNNKALSVDGDFGESTEYAVIQFQKKIGIKVDGIVGNATLNALKGLDFSKHLKDADLVTGAKRLGVPEIVIRAIAEVETLGDGYLPDGRPKILFERHRMYFYLNQKCGKDFADQMMKQYPNIVNTQTGGYHGNAAEYTRLALAKQIDEDCALMSASWGRFQLMGENWKDLGYSSVQEFIEQHYQSESLQFEAFLRFCEFKSGTVAGKKWTLLEALRQENWDAVFSLYNGRNYKKLGYDTKFLRIMNRLDPSYQSNAA</sequence>
<dbReference type="Proteomes" id="UP000325788">
    <property type="component" value="Unassembled WGS sequence"/>
</dbReference>